<keyword evidence="1" id="KW-0812">Transmembrane</keyword>
<dbReference type="InterPro" id="IPR000884">
    <property type="entry name" value="TSP1_rpt"/>
</dbReference>
<protein>
    <submittedName>
        <fullName evidence="3">Uncharacterized protein</fullName>
    </submittedName>
</protein>
<dbReference type="PROSITE" id="PS50092">
    <property type="entry name" value="TSP1"/>
    <property type="match status" value="2"/>
</dbReference>
<dbReference type="Gene3D" id="2.20.100.10">
    <property type="entry name" value="Thrombospondin type-1 (TSP1) repeat"/>
    <property type="match status" value="1"/>
</dbReference>
<keyword evidence="2" id="KW-1185">Reference proteome</keyword>
<evidence type="ECO:0000313" key="2">
    <source>
        <dbReference type="Proteomes" id="UP000887540"/>
    </source>
</evidence>
<evidence type="ECO:0000256" key="1">
    <source>
        <dbReference type="SAM" id="Phobius"/>
    </source>
</evidence>
<dbReference type="SUPFAM" id="SSF82895">
    <property type="entry name" value="TSP-1 type 1 repeat"/>
    <property type="match status" value="1"/>
</dbReference>
<accession>A0A914CJ49</accession>
<reference evidence="3" key="1">
    <citation type="submission" date="2022-11" db="UniProtKB">
        <authorList>
            <consortium name="WormBaseParasite"/>
        </authorList>
    </citation>
    <scope>IDENTIFICATION</scope>
</reference>
<proteinExistence type="predicted"/>
<name>A0A914CJ49_9BILA</name>
<dbReference type="InterPro" id="IPR036383">
    <property type="entry name" value="TSP1_rpt_sf"/>
</dbReference>
<evidence type="ECO:0000313" key="3">
    <source>
        <dbReference type="WBParaSite" id="ACRNAN_scaffold11320.g22584.t1"/>
    </source>
</evidence>
<keyword evidence="1" id="KW-1133">Transmembrane helix</keyword>
<keyword evidence="1" id="KW-0472">Membrane</keyword>
<feature type="transmembrane region" description="Helical" evidence="1">
    <location>
        <begin position="379"/>
        <end position="402"/>
    </location>
</feature>
<dbReference type="PANTHER" id="PTHR31936:SF2">
    <property type="entry name" value="FLO11 DOMAIN-CONTAINING PROTEIN"/>
    <property type="match status" value="1"/>
</dbReference>
<sequence>MWFDSTDCILNLDNQFTQASSFAYDPTNGDYYFDRICTRNQLSYHHYCLNYSSYNYYCLNYCSYDYNCFNYFSYNYYCFNYCSYDKPMLPSCGPSTRLDNCNIAPCAYPRLSCCTPYKAISVNNSIICGSQPTPFEPKPIVAGCMPDCCPAQGVWSQWSDPIGCSDTCGACGLATQQRYCMTSGNGCPCNGNDIQSVPCNLTPCKYPRNSCCIGKVHVMNESMICTVPTSTETPASLDCASSCCPSGGTWSAWSTSQTCSDTCGSCGQLTYTRTCTSEPTCPCSGDSSKSVNCNFTPCQFPRTSCCGSYKAMFVGGEIICGPQAVPVPKLKYQPRIIQMSVYIQIKQHIRVGRKYITIATQPPTMIHVFIQRINTLMELLVLIPSIVALLCPILLIMTFVVLNHCS</sequence>
<dbReference type="AlphaFoldDB" id="A0A914CJ49"/>
<dbReference type="PANTHER" id="PTHR31936">
    <property type="entry name" value="PROTEIN CBG18744"/>
    <property type="match status" value="1"/>
</dbReference>
<dbReference type="Proteomes" id="UP000887540">
    <property type="component" value="Unplaced"/>
</dbReference>
<dbReference type="WBParaSite" id="ACRNAN_scaffold11320.g22584.t1">
    <property type="protein sequence ID" value="ACRNAN_scaffold11320.g22584.t1"/>
    <property type="gene ID" value="ACRNAN_scaffold11320.g22584"/>
</dbReference>
<organism evidence="2 3">
    <name type="scientific">Acrobeloides nanus</name>
    <dbReference type="NCBI Taxonomy" id="290746"/>
    <lineage>
        <taxon>Eukaryota</taxon>
        <taxon>Metazoa</taxon>
        <taxon>Ecdysozoa</taxon>
        <taxon>Nematoda</taxon>
        <taxon>Chromadorea</taxon>
        <taxon>Rhabditida</taxon>
        <taxon>Tylenchina</taxon>
        <taxon>Cephalobomorpha</taxon>
        <taxon>Cephaloboidea</taxon>
        <taxon>Cephalobidae</taxon>
        <taxon>Acrobeloides</taxon>
    </lineage>
</organism>